<reference evidence="1 2" key="1">
    <citation type="submission" date="2020-08" db="EMBL/GenBank/DDBJ databases">
        <title>Genomic Encyclopedia of Type Strains, Phase IV (KMG-V): Genome sequencing to study the core and pangenomes of soil and plant-associated prokaryotes.</title>
        <authorList>
            <person name="Whitman W."/>
        </authorList>
    </citation>
    <scope>NUCLEOTIDE SEQUENCE [LARGE SCALE GENOMIC DNA]</scope>
    <source>
        <strain evidence="1 2">X5P2</strain>
    </source>
</reference>
<dbReference type="AlphaFoldDB" id="A0A9X0U4E8"/>
<evidence type="ECO:0000313" key="2">
    <source>
        <dbReference type="Proteomes" id="UP000535182"/>
    </source>
</evidence>
<accession>A0A9X0U4E8</accession>
<sequence>MVNAFIRFGDGNTIISSDAGKLSSAFLDPSAQFWVDFCAPTDPEHALLRDLFGFHPLAVEDVIHEVQRPKLESYAMVGGRLKTDYFILVIHGPHIDPDPNACSRRPNSISSFRRGIWSLFTSSQCRLSRRCSSELKLIQKSSNGR</sequence>
<protein>
    <recommendedName>
        <fullName evidence="3">Magnesium and cobalt transport protein CorA</fullName>
    </recommendedName>
</protein>
<evidence type="ECO:0000313" key="1">
    <source>
        <dbReference type="EMBL" id="MBB5329391.1"/>
    </source>
</evidence>
<dbReference type="Proteomes" id="UP000535182">
    <property type="component" value="Unassembled WGS sequence"/>
</dbReference>
<name>A0A9X0U4E8_9BACT</name>
<proteinExistence type="predicted"/>
<organism evidence="1 2">
    <name type="scientific">Tunturiibacter gelidiferens</name>
    <dbReference type="NCBI Taxonomy" id="3069689"/>
    <lineage>
        <taxon>Bacteria</taxon>
        <taxon>Pseudomonadati</taxon>
        <taxon>Acidobacteriota</taxon>
        <taxon>Terriglobia</taxon>
        <taxon>Terriglobales</taxon>
        <taxon>Acidobacteriaceae</taxon>
        <taxon>Tunturiibacter</taxon>
    </lineage>
</organism>
<gene>
    <name evidence="1" type="ORF">HDF14_003009</name>
</gene>
<dbReference type="SUPFAM" id="SSF143865">
    <property type="entry name" value="CorA soluble domain-like"/>
    <property type="match status" value="1"/>
</dbReference>
<dbReference type="Gene3D" id="3.30.460.20">
    <property type="entry name" value="CorA soluble domain-like"/>
    <property type="match status" value="1"/>
</dbReference>
<evidence type="ECO:0008006" key="3">
    <source>
        <dbReference type="Google" id="ProtNLM"/>
    </source>
</evidence>
<dbReference type="InterPro" id="IPR045861">
    <property type="entry name" value="CorA_cytoplasmic_dom"/>
</dbReference>
<keyword evidence="2" id="KW-1185">Reference proteome</keyword>
<comment type="caution">
    <text evidence="1">The sequence shown here is derived from an EMBL/GenBank/DDBJ whole genome shotgun (WGS) entry which is preliminary data.</text>
</comment>
<dbReference type="EMBL" id="JACHEB010000006">
    <property type="protein sequence ID" value="MBB5329391.1"/>
    <property type="molecule type" value="Genomic_DNA"/>
</dbReference>